<comment type="caution">
    <text evidence="2">The sequence shown here is derived from an EMBL/GenBank/DDBJ whole genome shotgun (WGS) entry which is preliminary data.</text>
</comment>
<dbReference type="Proteomes" id="UP000317650">
    <property type="component" value="Chromosome 5"/>
</dbReference>
<dbReference type="AlphaFoldDB" id="A0A4S8JUP8"/>
<proteinExistence type="predicted"/>
<evidence type="ECO:0000313" key="2">
    <source>
        <dbReference type="EMBL" id="THU65913.1"/>
    </source>
</evidence>
<evidence type="ECO:0000256" key="1">
    <source>
        <dbReference type="SAM" id="MobiDB-lite"/>
    </source>
</evidence>
<accession>A0A4S8JUP8</accession>
<feature type="region of interest" description="Disordered" evidence="1">
    <location>
        <begin position="1"/>
        <end position="20"/>
    </location>
</feature>
<name>A0A4S8JUP8_MUSBA</name>
<sequence length="107" mass="11815">MESGVSPSLGRMTTHLHAPDDYSQVETLGARGWPLSCKNDPRREIPDFGPSDKYVSSCFLSSFSSPPGRMPTMGFCTIVRRSITCGFDVTIDPRGMRQYFYAIVVSG</sequence>
<organism evidence="2 3">
    <name type="scientific">Musa balbisiana</name>
    <name type="common">Banana</name>
    <dbReference type="NCBI Taxonomy" id="52838"/>
    <lineage>
        <taxon>Eukaryota</taxon>
        <taxon>Viridiplantae</taxon>
        <taxon>Streptophyta</taxon>
        <taxon>Embryophyta</taxon>
        <taxon>Tracheophyta</taxon>
        <taxon>Spermatophyta</taxon>
        <taxon>Magnoliopsida</taxon>
        <taxon>Liliopsida</taxon>
        <taxon>Zingiberales</taxon>
        <taxon>Musaceae</taxon>
        <taxon>Musa</taxon>
    </lineage>
</organism>
<evidence type="ECO:0000313" key="3">
    <source>
        <dbReference type="Proteomes" id="UP000317650"/>
    </source>
</evidence>
<protein>
    <submittedName>
        <fullName evidence="2">Uncharacterized protein</fullName>
    </submittedName>
</protein>
<reference evidence="2 3" key="1">
    <citation type="journal article" date="2019" name="Nat. Plants">
        <title>Genome sequencing of Musa balbisiana reveals subgenome evolution and function divergence in polyploid bananas.</title>
        <authorList>
            <person name="Yao X."/>
        </authorList>
    </citation>
    <scope>NUCLEOTIDE SEQUENCE [LARGE SCALE GENOMIC DNA]</scope>
    <source>
        <strain evidence="3">cv. DH-PKW</strain>
        <tissue evidence="2">Leaves</tissue>
    </source>
</reference>
<dbReference type="EMBL" id="PYDT01000003">
    <property type="protein sequence ID" value="THU65913.1"/>
    <property type="molecule type" value="Genomic_DNA"/>
</dbReference>
<keyword evidence="3" id="KW-1185">Reference proteome</keyword>
<gene>
    <name evidence="2" type="ORF">C4D60_Mb05t08650</name>
</gene>